<dbReference type="OrthoDB" id="1705416at2759"/>
<proteinExistence type="predicted"/>
<gene>
    <name evidence="2" type="ORF">HPP92_007791</name>
</gene>
<dbReference type="EMBL" id="JADCNL010000003">
    <property type="protein sequence ID" value="KAG0488980.1"/>
    <property type="molecule type" value="Genomic_DNA"/>
</dbReference>
<sequence>MGEGGELLESSDGGIIRHPRAFHASELIIGGEGGTELEELPVTVGNSGLNSHLFFFRFFLEHFQKGGSKCGNEEVDATHCRWDEGWFATAEAVGGCDIVSGGIGPFTGGRVGDGPKMPSPQGPWGGRGRETKGEAS</sequence>
<comment type="caution">
    <text evidence="2">The sequence shown here is derived from an EMBL/GenBank/DDBJ whole genome shotgun (WGS) entry which is preliminary data.</text>
</comment>
<evidence type="ECO:0000313" key="2">
    <source>
        <dbReference type="EMBL" id="KAG0488980.1"/>
    </source>
</evidence>
<protein>
    <submittedName>
        <fullName evidence="2">Uncharacterized protein</fullName>
    </submittedName>
</protein>
<keyword evidence="3" id="KW-1185">Reference proteome</keyword>
<reference evidence="2 3" key="1">
    <citation type="journal article" date="2020" name="Nat. Food">
        <title>A phased Vanilla planifolia genome enables genetic improvement of flavour and production.</title>
        <authorList>
            <person name="Hasing T."/>
            <person name="Tang H."/>
            <person name="Brym M."/>
            <person name="Khazi F."/>
            <person name="Huang T."/>
            <person name="Chambers A.H."/>
        </authorList>
    </citation>
    <scope>NUCLEOTIDE SEQUENCE [LARGE SCALE GENOMIC DNA]</scope>
    <source>
        <tissue evidence="2">Leaf</tissue>
    </source>
</reference>
<organism evidence="2 3">
    <name type="scientific">Vanilla planifolia</name>
    <name type="common">Vanilla</name>
    <dbReference type="NCBI Taxonomy" id="51239"/>
    <lineage>
        <taxon>Eukaryota</taxon>
        <taxon>Viridiplantae</taxon>
        <taxon>Streptophyta</taxon>
        <taxon>Embryophyta</taxon>
        <taxon>Tracheophyta</taxon>
        <taxon>Spermatophyta</taxon>
        <taxon>Magnoliopsida</taxon>
        <taxon>Liliopsida</taxon>
        <taxon>Asparagales</taxon>
        <taxon>Orchidaceae</taxon>
        <taxon>Vanilloideae</taxon>
        <taxon>Vanilleae</taxon>
        <taxon>Vanilla</taxon>
    </lineage>
</organism>
<dbReference type="AlphaFoldDB" id="A0A835V9R5"/>
<dbReference type="Proteomes" id="UP000636800">
    <property type="component" value="Chromosome 3"/>
</dbReference>
<evidence type="ECO:0000313" key="3">
    <source>
        <dbReference type="Proteomes" id="UP000636800"/>
    </source>
</evidence>
<feature type="compositionally biased region" description="Basic and acidic residues" evidence="1">
    <location>
        <begin position="127"/>
        <end position="136"/>
    </location>
</feature>
<name>A0A835V9R5_VANPL</name>
<evidence type="ECO:0000256" key="1">
    <source>
        <dbReference type="SAM" id="MobiDB-lite"/>
    </source>
</evidence>
<accession>A0A835V9R5</accession>
<feature type="region of interest" description="Disordered" evidence="1">
    <location>
        <begin position="107"/>
        <end position="136"/>
    </location>
</feature>